<gene>
    <name evidence="1" type="ORF">S01H4_36191</name>
</gene>
<dbReference type="AlphaFoldDB" id="X1BKS5"/>
<evidence type="ECO:0000313" key="1">
    <source>
        <dbReference type="EMBL" id="GAG84678.1"/>
    </source>
</evidence>
<dbReference type="EMBL" id="BART01019320">
    <property type="protein sequence ID" value="GAG84678.1"/>
    <property type="molecule type" value="Genomic_DNA"/>
</dbReference>
<comment type="caution">
    <text evidence="1">The sequence shown here is derived from an EMBL/GenBank/DDBJ whole genome shotgun (WGS) entry which is preliminary data.</text>
</comment>
<sequence>MPEQNIEHKKRWAVHICLRTDPEVAIRVLELATEGESNYPLHEIKIPTLIVYGDKRNCICFNSVNIYEHIK</sequence>
<name>X1BKS5_9ZZZZ</name>
<accession>X1BKS5</accession>
<reference evidence="1" key="1">
    <citation type="journal article" date="2014" name="Front. Microbiol.">
        <title>High frequency of phylogenetically diverse reductive dehalogenase-homologous genes in deep subseafloor sedimentary metagenomes.</title>
        <authorList>
            <person name="Kawai M."/>
            <person name="Futagami T."/>
            <person name="Toyoda A."/>
            <person name="Takaki Y."/>
            <person name="Nishi S."/>
            <person name="Hori S."/>
            <person name="Arai W."/>
            <person name="Tsubouchi T."/>
            <person name="Morono Y."/>
            <person name="Uchiyama I."/>
            <person name="Ito T."/>
            <person name="Fujiyama A."/>
            <person name="Inagaki F."/>
            <person name="Takami H."/>
        </authorList>
    </citation>
    <scope>NUCLEOTIDE SEQUENCE</scope>
    <source>
        <strain evidence="1">Expedition CK06-06</strain>
    </source>
</reference>
<proteinExistence type="predicted"/>
<protein>
    <submittedName>
        <fullName evidence="1">Uncharacterized protein</fullName>
    </submittedName>
</protein>
<organism evidence="1">
    <name type="scientific">marine sediment metagenome</name>
    <dbReference type="NCBI Taxonomy" id="412755"/>
    <lineage>
        <taxon>unclassified sequences</taxon>
        <taxon>metagenomes</taxon>
        <taxon>ecological metagenomes</taxon>
    </lineage>
</organism>